<comment type="caution">
    <text evidence="6">The sequence shown here is derived from an EMBL/GenBank/DDBJ whole genome shotgun (WGS) entry which is preliminary data.</text>
</comment>
<protein>
    <submittedName>
        <fullName evidence="6">Response regulator transcription factor</fullName>
    </submittedName>
</protein>
<dbReference type="Gene3D" id="3.40.50.2300">
    <property type="match status" value="1"/>
</dbReference>
<dbReference type="SUPFAM" id="SSF52172">
    <property type="entry name" value="CheY-like"/>
    <property type="match status" value="1"/>
</dbReference>
<dbReference type="PROSITE" id="PS50110">
    <property type="entry name" value="RESPONSE_REGULATORY"/>
    <property type="match status" value="1"/>
</dbReference>
<organism evidence="6 7">
    <name type="scientific">Streptomyces mesophilus</name>
    <dbReference type="NCBI Taxonomy" id="1775132"/>
    <lineage>
        <taxon>Bacteria</taxon>
        <taxon>Bacillati</taxon>
        <taxon>Actinomycetota</taxon>
        <taxon>Actinomycetes</taxon>
        <taxon>Kitasatosporales</taxon>
        <taxon>Streptomycetaceae</taxon>
        <taxon>Streptomyces</taxon>
    </lineage>
</organism>
<keyword evidence="7" id="KW-1185">Reference proteome</keyword>
<dbReference type="Proteomes" id="UP000481109">
    <property type="component" value="Unassembled WGS sequence"/>
</dbReference>
<dbReference type="InterPro" id="IPR011006">
    <property type="entry name" value="CheY-like_superfamily"/>
</dbReference>
<evidence type="ECO:0000256" key="3">
    <source>
        <dbReference type="PROSITE-ProRule" id="PRU00169"/>
    </source>
</evidence>
<name>A0A6G4XAN4_9ACTN</name>
<dbReference type="InterPro" id="IPR039420">
    <property type="entry name" value="WalR-like"/>
</dbReference>
<dbReference type="CDD" id="cd17535">
    <property type="entry name" value="REC_NarL-like"/>
    <property type="match status" value="1"/>
</dbReference>
<evidence type="ECO:0000259" key="4">
    <source>
        <dbReference type="PROSITE" id="PS50043"/>
    </source>
</evidence>
<dbReference type="SMART" id="SM00448">
    <property type="entry name" value="REC"/>
    <property type="match status" value="1"/>
</dbReference>
<dbReference type="Pfam" id="PF00196">
    <property type="entry name" value="GerE"/>
    <property type="match status" value="1"/>
</dbReference>
<dbReference type="GO" id="GO:0000160">
    <property type="term" value="P:phosphorelay signal transduction system"/>
    <property type="evidence" value="ECO:0007669"/>
    <property type="project" value="InterPro"/>
</dbReference>
<dbReference type="InterPro" id="IPR058245">
    <property type="entry name" value="NreC/VraR/RcsB-like_REC"/>
</dbReference>
<dbReference type="Pfam" id="PF00072">
    <property type="entry name" value="Response_reg"/>
    <property type="match status" value="1"/>
</dbReference>
<feature type="modified residue" description="4-aspartylphosphate" evidence="3">
    <location>
        <position position="54"/>
    </location>
</feature>
<evidence type="ECO:0000256" key="1">
    <source>
        <dbReference type="ARBA" id="ARBA00022553"/>
    </source>
</evidence>
<dbReference type="GO" id="GO:0006355">
    <property type="term" value="P:regulation of DNA-templated transcription"/>
    <property type="evidence" value="ECO:0007669"/>
    <property type="project" value="InterPro"/>
</dbReference>
<dbReference type="RefSeq" id="WP_165330102.1">
    <property type="nucleotide sequence ID" value="NZ_JAAKZW010000004.1"/>
</dbReference>
<reference evidence="6 7" key="1">
    <citation type="submission" date="2020-02" db="EMBL/GenBank/DDBJ databases">
        <title>Whole-genome analyses of novel actinobacteria.</title>
        <authorList>
            <person name="Sahin N."/>
            <person name="Tokatli A."/>
        </authorList>
    </citation>
    <scope>NUCLEOTIDE SEQUENCE [LARGE SCALE GENOMIC DNA]</scope>
    <source>
        <strain evidence="6 7">YC504</strain>
    </source>
</reference>
<evidence type="ECO:0000259" key="5">
    <source>
        <dbReference type="PROSITE" id="PS50110"/>
    </source>
</evidence>
<dbReference type="PROSITE" id="PS50043">
    <property type="entry name" value="HTH_LUXR_2"/>
    <property type="match status" value="1"/>
</dbReference>
<dbReference type="SUPFAM" id="SSF46894">
    <property type="entry name" value="C-terminal effector domain of the bipartite response regulators"/>
    <property type="match status" value="1"/>
</dbReference>
<dbReference type="CDD" id="cd06170">
    <property type="entry name" value="LuxR_C_like"/>
    <property type="match status" value="1"/>
</dbReference>
<accession>A0A6G4XAN4</accession>
<dbReference type="PANTHER" id="PTHR43214">
    <property type="entry name" value="TWO-COMPONENT RESPONSE REGULATOR"/>
    <property type="match status" value="1"/>
</dbReference>
<dbReference type="InterPro" id="IPR016032">
    <property type="entry name" value="Sig_transdc_resp-reg_C-effctor"/>
</dbReference>
<dbReference type="InterPro" id="IPR000792">
    <property type="entry name" value="Tscrpt_reg_LuxR_C"/>
</dbReference>
<feature type="domain" description="HTH luxR-type" evidence="4">
    <location>
        <begin position="143"/>
        <end position="208"/>
    </location>
</feature>
<dbReference type="AlphaFoldDB" id="A0A6G4XAN4"/>
<evidence type="ECO:0000313" key="6">
    <source>
        <dbReference type="EMBL" id="NGO74585.1"/>
    </source>
</evidence>
<feature type="domain" description="Response regulatory" evidence="5">
    <location>
        <begin position="3"/>
        <end position="119"/>
    </location>
</feature>
<sequence length="212" mass="22027">MITVLLADDDSAARQSLRTIVDSSGDLRVVAEAWDGRSAIDQARVLLPDIVLMDIRMPGTDGIAATRALRRLPAPPAVVALTAFGDDAYVEQALAAGAVGFLLKDTPPGELLGALRNVAQGGAVFAPAVTGKVIDVMTGDGPEAALVQSLTDRQLDVLRLLAHGLSNQEIGAELGMTEGTVKGHVSQILERLGAANRVAAARIAYRAGLCDQ</sequence>
<keyword evidence="2" id="KW-0238">DNA-binding</keyword>
<keyword evidence="1 3" id="KW-0597">Phosphoprotein</keyword>
<gene>
    <name evidence="6" type="ORF">G6045_02630</name>
</gene>
<dbReference type="SMART" id="SM00421">
    <property type="entry name" value="HTH_LUXR"/>
    <property type="match status" value="1"/>
</dbReference>
<evidence type="ECO:0000313" key="7">
    <source>
        <dbReference type="Proteomes" id="UP000481109"/>
    </source>
</evidence>
<dbReference type="EMBL" id="JAAKZW010000004">
    <property type="protein sequence ID" value="NGO74585.1"/>
    <property type="molecule type" value="Genomic_DNA"/>
</dbReference>
<dbReference type="InterPro" id="IPR001789">
    <property type="entry name" value="Sig_transdc_resp-reg_receiver"/>
</dbReference>
<dbReference type="PRINTS" id="PR00038">
    <property type="entry name" value="HTHLUXR"/>
</dbReference>
<evidence type="ECO:0000256" key="2">
    <source>
        <dbReference type="ARBA" id="ARBA00023125"/>
    </source>
</evidence>
<dbReference type="GO" id="GO:0003677">
    <property type="term" value="F:DNA binding"/>
    <property type="evidence" value="ECO:0007669"/>
    <property type="project" value="UniProtKB-KW"/>
</dbReference>
<proteinExistence type="predicted"/>